<organism evidence="7 8">
    <name type="scientific">Streptomyces shenzhenensis</name>
    <dbReference type="NCBI Taxonomy" id="943815"/>
    <lineage>
        <taxon>Bacteria</taxon>
        <taxon>Bacillati</taxon>
        <taxon>Actinomycetota</taxon>
        <taxon>Actinomycetes</taxon>
        <taxon>Kitasatosporales</taxon>
        <taxon>Streptomycetaceae</taxon>
        <taxon>Streptomyces</taxon>
    </lineage>
</organism>
<evidence type="ECO:0000256" key="2">
    <source>
        <dbReference type="ARBA" id="ARBA00022603"/>
    </source>
</evidence>
<dbReference type="Pfam" id="PF08241">
    <property type="entry name" value="Methyltransf_11"/>
    <property type="match status" value="1"/>
</dbReference>
<protein>
    <submittedName>
        <fullName evidence="7">SAM-dependent methyltransferase</fullName>
    </submittedName>
</protein>
<feature type="region of interest" description="Disordered" evidence="5">
    <location>
        <begin position="169"/>
        <end position="190"/>
    </location>
</feature>
<evidence type="ECO:0000256" key="1">
    <source>
        <dbReference type="ARBA" id="ARBA00008361"/>
    </source>
</evidence>
<dbReference type="InterPro" id="IPR029063">
    <property type="entry name" value="SAM-dependent_MTases_sf"/>
</dbReference>
<comment type="caution">
    <text evidence="7">The sequence shown here is derived from an EMBL/GenBank/DDBJ whole genome shotgun (WGS) entry which is preliminary data.</text>
</comment>
<evidence type="ECO:0000259" key="6">
    <source>
        <dbReference type="SMART" id="SM00650"/>
    </source>
</evidence>
<keyword evidence="3 7" id="KW-0808">Transferase</keyword>
<comment type="similarity">
    <text evidence="1">Belongs to the methyltransferase superfamily.</text>
</comment>
<dbReference type="Gene3D" id="3.40.50.150">
    <property type="entry name" value="Vaccinia Virus protein VP39"/>
    <property type="match status" value="1"/>
</dbReference>
<reference evidence="7 8" key="1">
    <citation type="submission" date="2017-11" db="EMBL/GenBank/DDBJ databases">
        <title>Draft genome of actinobacteria isolated from guarana (Paullinia cupana (Mart.) Ducke.</title>
        <authorList>
            <person name="Siqueira K.A."/>
            <person name="Liotti R.G."/>
            <person name="Mendes T.A.O."/>
            <person name="Soares M.A."/>
        </authorList>
    </citation>
    <scope>NUCLEOTIDE SEQUENCE [LARGE SCALE GENOMIC DNA]</scope>
    <source>
        <strain evidence="7 8">193</strain>
    </source>
</reference>
<dbReference type="OrthoDB" id="9797252at2"/>
<dbReference type="GO" id="GO:0000179">
    <property type="term" value="F:rRNA (adenine-N6,N6-)-dimethyltransferase activity"/>
    <property type="evidence" value="ECO:0007669"/>
    <property type="project" value="InterPro"/>
</dbReference>
<dbReference type="EMBL" id="PENI01000048">
    <property type="protein sequence ID" value="RMB80061.1"/>
    <property type="molecule type" value="Genomic_DNA"/>
</dbReference>
<dbReference type="PANTHER" id="PTHR44942:SF4">
    <property type="entry name" value="METHYLTRANSFERASE TYPE 11 DOMAIN-CONTAINING PROTEIN"/>
    <property type="match status" value="1"/>
</dbReference>
<dbReference type="InterPro" id="IPR013216">
    <property type="entry name" value="Methyltransf_11"/>
</dbReference>
<evidence type="ECO:0000256" key="3">
    <source>
        <dbReference type="ARBA" id="ARBA00022679"/>
    </source>
</evidence>
<dbReference type="CDD" id="cd02440">
    <property type="entry name" value="AdoMet_MTases"/>
    <property type="match status" value="1"/>
</dbReference>
<dbReference type="PANTHER" id="PTHR44942">
    <property type="entry name" value="METHYLTRANSF_11 DOMAIN-CONTAINING PROTEIN"/>
    <property type="match status" value="1"/>
</dbReference>
<evidence type="ECO:0000313" key="8">
    <source>
        <dbReference type="Proteomes" id="UP000270471"/>
    </source>
</evidence>
<dbReference type="RefSeq" id="WP_121895134.1">
    <property type="nucleotide sequence ID" value="NZ_PENI01000048.1"/>
</dbReference>
<dbReference type="SMART" id="SM00650">
    <property type="entry name" value="rADc"/>
    <property type="match status" value="1"/>
</dbReference>
<name>A0A3M0HRJ2_9ACTN</name>
<keyword evidence="8" id="KW-1185">Reference proteome</keyword>
<accession>A0A3M0HRJ2</accession>
<keyword evidence="2 7" id="KW-0489">Methyltransferase</keyword>
<dbReference type="SUPFAM" id="SSF53335">
    <property type="entry name" value="S-adenosyl-L-methionine-dependent methyltransferases"/>
    <property type="match status" value="1"/>
</dbReference>
<proteinExistence type="inferred from homology"/>
<evidence type="ECO:0000256" key="5">
    <source>
        <dbReference type="SAM" id="MobiDB-lite"/>
    </source>
</evidence>
<evidence type="ECO:0000313" key="7">
    <source>
        <dbReference type="EMBL" id="RMB80061.1"/>
    </source>
</evidence>
<feature type="domain" description="Ribosomal RNA adenine methylase transferase N-terminal" evidence="6">
    <location>
        <begin position="24"/>
        <end position="138"/>
    </location>
</feature>
<evidence type="ECO:0000256" key="4">
    <source>
        <dbReference type="ARBA" id="ARBA00022691"/>
    </source>
</evidence>
<dbReference type="InterPro" id="IPR020598">
    <property type="entry name" value="rRNA_Ade_methylase_Trfase_N"/>
</dbReference>
<gene>
    <name evidence="7" type="ORF">CTZ28_42290</name>
</gene>
<keyword evidence="4" id="KW-0949">S-adenosyl-L-methionine</keyword>
<dbReference type="AlphaFoldDB" id="A0A3M0HRJ2"/>
<dbReference type="InterPro" id="IPR051052">
    <property type="entry name" value="Diverse_substrate_MTase"/>
</dbReference>
<dbReference type="Proteomes" id="UP000270471">
    <property type="component" value="Unassembled WGS sequence"/>
</dbReference>
<sequence length="272" mass="29491">MLRDTFDEAAELYERARPRYPRSLLAGLARQAGIGPGSRVLEIGPGTGKLTVDLAESGCRITAVELGPALAAVARQRLRGHPSATVVVADFERWELPAEPFDAVVCATAFHWIDPALRVVKAARALPPGGCLALVTTHHVAGGTGEFFERAQRCYERWDPATPPGLRLVPESETATDNRELTESPHFGDVTVTGHPQEITYSTDAYLDLLLTYSNHRALDPAARRGLLSCIRELIDTRHGGSVTKRYLHELITTRRTGATPPSGAHAPRPPG</sequence>